<dbReference type="AlphaFoldDB" id="A0A0C9V762"/>
<organism evidence="1 2">
    <name type="scientific">Sphaerobolus stellatus (strain SS14)</name>
    <dbReference type="NCBI Taxonomy" id="990650"/>
    <lineage>
        <taxon>Eukaryota</taxon>
        <taxon>Fungi</taxon>
        <taxon>Dikarya</taxon>
        <taxon>Basidiomycota</taxon>
        <taxon>Agaricomycotina</taxon>
        <taxon>Agaricomycetes</taxon>
        <taxon>Phallomycetidae</taxon>
        <taxon>Geastrales</taxon>
        <taxon>Sphaerobolaceae</taxon>
        <taxon>Sphaerobolus</taxon>
    </lineage>
</organism>
<proteinExistence type="predicted"/>
<accession>A0A0C9V762</accession>
<gene>
    <name evidence="1" type="ORF">M422DRAFT_264908</name>
</gene>
<protein>
    <submittedName>
        <fullName evidence="1">Uncharacterized protein</fullName>
    </submittedName>
</protein>
<evidence type="ECO:0000313" key="1">
    <source>
        <dbReference type="EMBL" id="KIJ33191.1"/>
    </source>
</evidence>
<name>A0A0C9V762_SPHS4</name>
<dbReference type="HOGENOM" id="CLU_017008_0_0_1"/>
<dbReference type="Proteomes" id="UP000054279">
    <property type="component" value="Unassembled WGS sequence"/>
</dbReference>
<sequence>MAPSLEISFPDWGGCEALLKFAQSDMTLPQAERQLEECLGDWFKDGFWSKALKIIMDSENDTTMAIQDLNNLTLKLFNCCITENPKSSWPVKSIVSIDIDKLASPVSIQTQISLRTKAKPIDIDRDIEIEVQPKPPRKEQPQQRPLTADEMKTCCPGILVEFPAGSPFQSFPWGILDECNFPWTIEVLDHKIFFRSDTCLKEDFSVLCNSCLTLKKNKNTHQLREREARYVCQANNSKLNSLNLSHALAIRNHALGKHKRFMLAIASGEIKHVHSLVSVALKQKCGIQTVLEHARLAMDNMYSSCKYGEQDYHYFQLVRLLGGNRLLSIAQKMEYAPSRHTLVRHSETHHLQVSVSYPTITGVVGNINSTFGKDFAMVKRTGYILLVDELAAEACLRYDADNNTILGVCCEHGVSEVLSVNSHDEAELILKHIQSGKIHLSTEAMVAVLGALTGHPKLDTARTILISGTCKKETAPQHVHLLKTAVAAIEKSSSALKGRLWSIASDGESKCGKVLVSIALSMELPATSPIYEDLAYLPLFDIRCGPNDITLDKDYKHVAFKRVRNTIVHPIGMKIAGIASQVKSLLQPNDKQDVPLAHALLRTIASLGPAAADSNATYVHTHEVLIFLSKICSCLVEPYTNINLSLREQLNLLSAAAHCILWLYIHGRGAFMPVQLYEDIMHMTKNAFFCIAKMKHEVPNGSFYLISLGTDCLEAQFGNIRSMIGNNSNADLLQIGS</sequence>
<dbReference type="EMBL" id="KN837216">
    <property type="protein sequence ID" value="KIJ33191.1"/>
    <property type="molecule type" value="Genomic_DNA"/>
</dbReference>
<evidence type="ECO:0000313" key="2">
    <source>
        <dbReference type="Proteomes" id="UP000054279"/>
    </source>
</evidence>
<reference evidence="1 2" key="1">
    <citation type="submission" date="2014-06" db="EMBL/GenBank/DDBJ databases">
        <title>Evolutionary Origins and Diversification of the Mycorrhizal Mutualists.</title>
        <authorList>
            <consortium name="DOE Joint Genome Institute"/>
            <consortium name="Mycorrhizal Genomics Consortium"/>
            <person name="Kohler A."/>
            <person name="Kuo A."/>
            <person name="Nagy L.G."/>
            <person name="Floudas D."/>
            <person name="Copeland A."/>
            <person name="Barry K.W."/>
            <person name="Cichocki N."/>
            <person name="Veneault-Fourrey C."/>
            <person name="LaButti K."/>
            <person name="Lindquist E.A."/>
            <person name="Lipzen A."/>
            <person name="Lundell T."/>
            <person name="Morin E."/>
            <person name="Murat C."/>
            <person name="Riley R."/>
            <person name="Ohm R."/>
            <person name="Sun H."/>
            <person name="Tunlid A."/>
            <person name="Henrissat B."/>
            <person name="Grigoriev I.V."/>
            <person name="Hibbett D.S."/>
            <person name="Martin F."/>
        </authorList>
    </citation>
    <scope>NUCLEOTIDE SEQUENCE [LARGE SCALE GENOMIC DNA]</scope>
    <source>
        <strain evidence="1 2">SS14</strain>
    </source>
</reference>
<keyword evidence="2" id="KW-1185">Reference proteome</keyword>
<dbReference type="OrthoDB" id="3048541at2759"/>